<dbReference type="OrthoDB" id="964158at2"/>
<proteinExistence type="predicted"/>
<organism evidence="1 2">
    <name type="scientific">Runella rosea</name>
    <dbReference type="NCBI Taxonomy" id="2259595"/>
    <lineage>
        <taxon>Bacteria</taxon>
        <taxon>Pseudomonadati</taxon>
        <taxon>Bacteroidota</taxon>
        <taxon>Cytophagia</taxon>
        <taxon>Cytophagales</taxon>
        <taxon>Spirosomataceae</taxon>
        <taxon>Runella</taxon>
    </lineage>
</organism>
<protein>
    <submittedName>
        <fullName evidence="1">Uncharacterized protein</fullName>
    </submittedName>
</protein>
<evidence type="ECO:0000313" key="1">
    <source>
        <dbReference type="EMBL" id="AXE18456.1"/>
    </source>
</evidence>
<dbReference type="EMBL" id="CP030850">
    <property type="protein sequence ID" value="AXE18456.1"/>
    <property type="molecule type" value="Genomic_DNA"/>
</dbReference>
<evidence type="ECO:0000313" key="2">
    <source>
        <dbReference type="Proteomes" id="UP000251993"/>
    </source>
</evidence>
<name>A0A344TII5_9BACT</name>
<dbReference type="KEGG" id="run:DR864_12180"/>
<dbReference type="RefSeq" id="WP_114067239.1">
    <property type="nucleotide sequence ID" value="NZ_CP030850.1"/>
</dbReference>
<sequence>METNRPDYLIGRLMRNEISQVELEEFLAGIGENEMSPAYSEVLERYFMQLLSENEHAKSVQQEK</sequence>
<gene>
    <name evidence="1" type="ORF">DR864_12180</name>
</gene>
<dbReference type="Proteomes" id="UP000251993">
    <property type="component" value="Chromosome"/>
</dbReference>
<dbReference type="AlphaFoldDB" id="A0A344TII5"/>
<keyword evidence="2" id="KW-1185">Reference proteome</keyword>
<accession>A0A344TII5</accession>
<reference evidence="1 2" key="1">
    <citation type="submission" date="2018-07" db="EMBL/GenBank/DDBJ databases">
        <title>Genome sequencing of Runella.</title>
        <authorList>
            <person name="Baek M.-G."/>
            <person name="Yi H."/>
        </authorList>
    </citation>
    <scope>NUCLEOTIDE SEQUENCE [LARGE SCALE GENOMIC DNA]</scope>
    <source>
        <strain evidence="1 2">HYN0085</strain>
    </source>
</reference>